<evidence type="ECO:0000256" key="2">
    <source>
        <dbReference type="ARBA" id="ARBA00022448"/>
    </source>
</evidence>
<feature type="transmembrane region" description="Helical" evidence="7">
    <location>
        <begin position="100"/>
        <end position="121"/>
    </location>
</feature>
<dbReference type="InterPro" id="IPR020846">
    <property type="entry name" value="MFS_dom"/>
</dbReference>
<dbReference type="InterPro" id="IPR050189">
    <property type="entry name" value="MFS_Efflux_Transporters"/>
</dbReference>
<dbReference type="PANTHER" id="PTHR43124:SF3">
    <property type="entry name" value="CHLORAMPHENICOL EFFLUX PUMP RV0191"/>
    <property type="match status" value="1"/>
</dbReference>
<keyword evidence="5 7" id="KW-1133">Transmembrane helix</keyword>
<dbReference type="GO" id="GO:0005886">
    <property type="term" value="C:plasma membrane"/>
    <property type="evidence" value="ECO:0007669"/>
    <property type="project" value="UniProtKB-SubCell"/>
</dbReference>
<feature type="transmembrane region" description="Helical" evidence="7">
    <location>
        <begin position="40"/>
        <end position="63"/>
    </location>
</feature>
<name>A0A976RQA2_9LACO</name>
<proteinExistence type="predicted"/>
<comment type="subcellular location">
    <subcellularLocation>
        <location evidence="1">Cell membrane</location>
        <topology evidence="1">Multi-pass membrane protein</topology>
    </subcellularLocation>
</comment>
<feature type="transmembrane region" description="Helical" evidence="7">
    <location>
        <begin position="297"/>
        <end position="321"/>
    </location>
</feature>
<feature type="transmembrane region" description="Helical" evidence="7">
    <location>
        <begin position="133"/>
        <end position="157"/>
    </location>
</feature>
<evidence type="ECO:0000256" key="3">
    <source>
        <dbReference type="ARBA" id="ARBA00022475"/>
    </source>
</evidence>
<keyword evidence="3" id="KW-1003">Cell membrane</keyword>
<evidence type="ECO:0000313" key="9">
    <source>
        <dbReference type="EMBL" id="UQS85909.1"/>
    </source>
</evidence>
<sequence length="386" mass="41940">MLEKKKFLTILGLFFGVFVTGADSFIISPILPEIARSFNASIALSAYGVTIYAIFFAVGSPLFGPLGDRYNKKTLLIIGILIFFVGSLLCGFSHTLIEFYIYRTIAGIGASLFVPNVWAFIGSNFNGKKLNQVMGIVMSGLSLSIAIGVPLGTLLAQLSNWHMAFWGSAVLTLVALLFILFAPKQNIINSKSVSYLASFKNVFLTKNAVPALMITLSWMIGFYGIYTFLGTYIQNNFKFNVAMTGYVFIAYGLSNFIASFFGGKVMNITGKKRSINLNAIFSIVFILGFIISKNNIWGIIILLILLAFAQGFGVTSLNSYIVNVVPSNRSTLMSFNSSFLYLGLTIGSGIGGIIYDSFGFAGVCLMASLGLFFAIIITNLLKGETQ</sequence>
<evidence type="ECO:0000256" key="1">
    <source>
        <dbReference type="ARBA" id="ARBA00004651"/>
    </source>
</evidence>
<dbReference type="InterPro" id="IPR036259">
    <property type="entry name" value="MFS_trans_sf"/>
</dbReference>
<evidence type="ECO:0000256" key="5">
    <source>
        <dbReference type="ARBA" id="ARBA00022989"/>
    </source>
</evidence>
<evidence type="ECO:0000256" key="6">
    <source>
        <dbReference type="ARBA" id="ARBA00023136"/>
    </source>
</evidence>
<keyword evidence="6 7" id="KW-0472">Membrane</keyword>
<dbReference type="Pfam" id="PF07690">
    <property type="entry name" value="MFS_1"/>
    <property type="match status" value="1"/>
</dbReference>
<dbReference type="EMBL" id="CP093360">
    <property type="protein sequence ID" value="UQS85909.1"/>
    <property type="molecule type" value="Genomic_DNA"/>
</dbReference>
<feature type="transmembrane region" description="Helical" evidence="7">
    <location>
        <begin position="275"/>
        <end position="291"/>
    </location>
</feature>
<feature type="transmembrane region" description="Helical" evidence="7">
    <location>
        <begin position="333"/>
        <end position="354"/>
    </location>
</feature>
<dbReference type="SUPFAM" id="SSF103473">
    <property type="entry name" value="MFS general substrate transporter"/>
    <property type="match status" value="1"/>
</dbReference>
<dbReference type="InterPro" id="IPR011701">
    <property type="entry name" value="MFS"/>
</dbReference>
<keyword evidence="4 7" id="KW-0812">Transmembrane</keyword>
<feature type="transmembrane region" description="Helical" evidence="7">
    <location>
        <begin position="163"/>
        <end position="182"/>
    </location>
</feature>
<feature type="domain" description="Major facilitator superfamily (MFS) profile" evidence="8">
    <location>
        <begin position="9"/>
        <end position="386"/>
    </location>
</feature>
<dbReference type="PANTHER" id="PTHR43124">
    <property type="entry name" value="PURINE EFFLUX PUMP PBUE"/>
    <property type="match status" value="1"/>
</dbReference>
<geneLocation type="plasmid" evidence="9 10">
    <name>p1unnamed</name>
</geneLocation>
<keyword evidence="9" id="KW-0614">Plasmid</keyword>
<feature type="transmembrane region" description="Helical" evidence="7">
    <location>
        <begin position="208"/>
        <end position="229"/>
    </location>
</feature>
<evidence type="ECO:0000256" key="7">
    <source>
        <dbReference type="SAM" id="Phobius"/>
    </source>
</evidence>
<dbReference type="GO" id="GO:0022857">
    <property type="term" value="F:transmembrane transporter activity"/>
    <property type="evidence" value="ECO:0007669"/>
    <property type="project" value="InterPro"/>
</dbReference>
<dbReference type="KEGG" id="lbe:MOO44_00905"/>
<keyword evidence="10" id="KW-1185">Reference proteome</keyword>
<accession>A0A976RQA2</accession>
<feature type="transmembrane region" description="Helical" evidence="7">
    <location>
        <begin position="360"/>
        <end position="381"/>
    </location>
</feature>
<evidence type="ECO:0000256" key="4">
    <source>
        <dbReference type="ARBA" id="ARBA00022692"/>
    </source>
</evidence>
<organism evidence="9 10">
    <name type="scientific">Nicoliella spurrieriana</name>
    <dbReference type="NCBI Taxonomy" id="2925830"/>
    <lineage>
        <taxon>Bacteria</taxon>
        <taxon>Bacillati</taxon>
        <taxon>Bacillota</taxon>
        <taxon>Bacilli</taxon>
        <taxon>Lactobacillales</taxon>
        <taxon>Lactobacillaceae</taxon>
        <taxon>Nicoliella</taxon>
    </lineage>
</organism>
<keyword evidence="2" id="KW-0813">Transport</keyword>
<dbReference type="CDD" id="cd17324">
    <property type="entry name" value="MFS_NepI_like"/>
    <property type="match status" value="1"/>
</dbReference>
<feature type="transmembrane region" description="Helical" evidence="7">
    <location>
        <begin position="241"/>
        <end position="263"/>
    </location>
</feature>
<feature type="transmembrane region" description="Helical" evidence="7">
    <location>
        <begin position="75"/>
        <end position="94"/>
    </location>
</feature>
<protein>
    <submittedName>
        <fullName evidence="9">MFS transporter</fullName>
    </submittedName>
</protein>
<dbReference type="RefSeq" id="WP_260115719.1">
    <property type="nucleotide sequence ID" value="NZ_CP093360.1"/>
</dbReference>
<reference evidence="9" key="1">
    <citation type="journal article" date="2022" name="Int. J. Syst. Evol. Microbiol.">
        <title>Apilactobacillus apisilvae sp. nov., Nicolia spurrieriana gen. nov. sp. nov., Bombilactobacillus folatiphilus sp. nov. and Bombilactobacillus thymidiniphilus sp. nov., four new lactic acid bacterial isolates from stingless bees Tetragonula carbonaria and Austroplebeia australis.</title>
        <authorList>
            <person name="Oliphant S.A."/>
            <person name="Watson-Haigh N.S."/>
            <person name="Sumby K.M."/>
            <person name="Gardner J."/>
            <person name="Groom S."/>
            <person name="Jiranek V."/>
        </authorList>
    </citation>
    <scope>NUCLEOTIDE SEQUENCE</scope>
    <source>
        <strain evidence="9">SGEP1_A5</strain>
    </source>
</reference>
<evidence type="ECO:0000313" key="10">
    <source>
        <dbReference type="Proteomes" id="UP000831181"/>
    </source>
</evidence>
<gene>
    <name evidence="9" type="ORF">MOO44_00905</name>
</gene>
<evidence type="ECO:0000259" key="8">
    <source>
        <dbReference type="PROSITE" id="PS50850"/>
    </source>
</evidence>
<dbReference type="PROSITE" id="PS50850">
    <property type="entry name" value="MFS"/>
    <property type="match status" value="1"/>
</dbReference>
<dbReference type="AlphaFoldDB" id="A0A976RQA2"/>
<dbReference type="Gene3D" id="1.20.1250.20">
    <property type="entry name" value="MFS general substrate transporter like domains"/>
    <property type="match status" value="1"/>
</dbReference>
<dbReference type="Proteomes" id="UP000831181">
    <property type="component" value="Plasmid p1unnamed"/>
</dbReference>